<dbReference type="Gene3D" id="2.10.10.20">
    <property type="entry name" value="Carbohydrate-binding module superfamily 5/12"/>
    <property type="match status" value="2"/>
</dbReference>
<sequence length="130" mass="14038">MKTGFEGTKIVWHRNVYEAKWWTQGDVPDNPVLNSWQTPWQLVGPVLKGEKPVAQPTLPAGTYPNWDGTTAFTSGARVLFEGTPYQAKWWTQGDSPAAASSNPDSSPWVPLTLAQIAAVKASAASSSPTP</sequence>
<keyword evidence="1" id="KW-0378">Hydrolase</keyword>
<evidence type="ECO:0000256" key="1">
    <source>
        <dbReference type="ARBA" id="ARBA00022801"/>
    </source>
</evidence>
<gene>
    <name evidence="3" type="ORF">GCM10025867_19380</name>
</gene>
<organism evidence="3 4">
    <name type="scientific">Frondihabitans sucicola</name>
    <dbReference type="NCBI Taxonomy" id="1268041"/>
    <lineage>
        <taxon>Bacteria</taxon>
        <taxon>Bacillati</taxon>
        <taxon>Actinomycetota</taxon>
        <taxon>Actinomycetes</taxon>
        <taxon>Micrococcales</taxon>
        <taxon>Microbacteriaceae</taxon>
        <taxon>Frondihabitans</taxon>
    </lineage>
</organism>
<reference evidence="4" key="1">
    <citation type="journal article" date="2019" name="Int. J. Syst. Evol. Microbiol.">
        <title>The Global Catalogue of Microorganisms (GCM) 10K type strain sequencing project: providing services to taxonomists for standard genome sequencing and annotation.</title>
        <authorList>
            <consortium name="The Broad Institute Genomics Platform"/>
            <consortium name="The Broad Institute Genome Sequencing Center for Infectious Disease"/>
            <person name="Wu L."/>
            <person name="Ma J."/>
        </authorList>
    </citation>
    <scope>NUCLEOTIDE SEQUENCE [LARGE SCALE GENOMIC DNA]</scope>
    <source>
        <strain evidence="4">NBRC 108728</strain>
    </source>
</reference>
<feature type="domain" description="Chitin-binding type-3" evidence="2">
    <location>
        <begin position="2"/>
        <end position="43"/>
    </location>
</feature>
<dbReference type="InterPro" id="IPR003610">
    <property type="entry name" value="CBM5/12"/>
</dbReference>
<name>A0ABM8GMR0_9MICO</name>
<evidence type="ECO:0000313" key="3">
    <source>
        <dbReference type="EMBL" id="BDZ49697.1"/>
    </source>
</evidence>
<evidence type="ECO:0000313" key="4">
    <source>
        <dbReference type="Proteomes" id="UP001321486"/>
    </source>
</evidence>
<dbReference type="Pfam" id="PF02839">
    <property type="entry name" value="CBM_5_12"/>
    <property type="match status" value="1"/>
</dbReference>
<proteinExistence type="predicted"/>
<protein>
    <recommendedName>
        <fullName evidence="2">Chitin-binding type-3 domain-containing protein</fullName>
    </recommendedName>
</protein>
<dbReference type="InterPro" id="IPR036573">
    <property type="entry name" value="CBM_sf_5/12"/>
</dbReference>
<dbReference type="SMART" id="SM00495">
    <property type="entry name" value="ChtBD3"/>
    <property type="match status" value="2"/>
</dbReference>
<dbReference type="RefSeq" id="WP_286346427.1">
    <property type="nucleotide sequence ID" value="NZ_AP027732.1"/>
</dbReference>
<evidence type="ECO:0000259" key="2">
    <source>
        <dbReference type="SMART" id="SM00495"/>
    </source>
</evidence>
<keyword evidence="4" id="KW-1185">Reference proteome</keyword>
<dbReference type="SUPFAM" id="SSF51055">
    <property type="entry name" value="Carbohydrate binding domain"/>
    <property type="match status" value="2"/>
</dbReference>
<dbReference type="Proteomes" id="UP001321486">
    <property type="component" value="Chromosome"/>
</dbReference>
<dbReference type="EMBL" id="AP027732">
    <property type="protein sequence ID" value="BDZ49697.1"/>
    <property type="molecule type" value="Genomic_DNA"/>
</dbReference>
<accession>A0ABM8GMR0</accession>
<feature type="domain" description="Chitin-binding type-3" evidence="2">
    <location>
        <begin position="63"/>
        <end position="111"/>
    </location>
</feature>
<dbReference type="CDD" id="cd12215">
    <property type="entry name" value="ChiC_BD"/>
    <property type="match status" value="2"/>
</dbReference>